<name>A0A5P1FAS7_ASPOF</name>
<dbReference type="OrthoDB" id="581210at2759"/>
<dbReference type="PANTHER" id="PTHR34206">
    <property type="entry name" value="OS06G0193300 PROTEIN"/>
    <property type="match status" value="1"/>
</dbReference>
<evidence type="ECO:0000313" key="1">
    <source>
        <dbReference type="EMBL" id="ONK75154.1"/>
    </source>
</evidence>
<dbReference type="AlphaFoldDB" id="A0A5P1FAS7"/>
<dbReference type="PANTHER" id="PTHR34206:SF1">
    <property type="entry name" value="OS10G0390701 PROTEIN"/>
    <property type="match status" value="1"/>
</dbReference>
<protein>
    <submittedName>
        <fullName evidence="1">Uncharacterized protein</fullName>
    </submittedName>
</protein>
<evidence type="ECO:0000313" key="2">
    <source>
        <dbReference type="Proteomes" id="UP000243459"/>
    </source>
</evidence>
<organism evidence="1 2">
    <name type="scientific">Asparagus officinalis</name>
    <name type="common">Garden asparagus</name>
    <dbReference type="NCBI Taxonomy" id="4686"/>
    <lineage>
        <taxon>Eukaryota</taxon>
        <taxon>Viridiplantae</taxon>
        <taxon>Streptophyta</taxon>
        <taxon>Embryophyta</taxon>
        <taxon>Tracheophyta</taxon>
        <taxon>Spermatophyta</taxon>
        <taxon>Magnoliopsida</taxon>
        <taxon>Liliopsida</taxon>
        <taxon>Asparagales</taxon>
        <taxon>Asparagaceae</taxon>
        <taxon>Asparagoideae</taxon>
        <taxon>Asparagus</taxon>
    </lineage>
</organism>
<proteinExistence type="predicted"/>
<reference evidence="2" key="1">
    <citation type="journal article" date="2017" name="Nat. Commun.">
        <title>The asparagus genome sheds light on the origin and evolution of a young Y chromosome.</title>
        <authorList>
            <person name="Harkess A."/>
            <person name="Zhou J."/>
            <person name="Xu C."/>
            <person name="Bowers J.E."/>
            <person name="Van der Hulst R."/>
            <person name="Ayyampalayam S."/>
            <person name="Mercati F."/>
            <person name="Riccardi P."/>
            <person name="McKain M.R."/>
            <person name="Kakrana A."/>
            <person name="Tang H."/>
            <person name="Ray J."/>
            <person name="Groenendijk J."/>
            <person name="Arikit S."/>
            <person name="Mathioni S.M."/>
            <person name="Nakano M."/>
            <person name="Shan H."/>
            <person name="Telgmann-Rauber A."/>
            <person name="Kanno A."/>
            <person name="Yue Z."/>
            <person name="Chen H."/>
            <person name="Li W."/>
            <person name="Chen Y."/>
            <person name="Xu X."/>
            <person name="Zhang Y."/>
            <person name="Luo S."/>
            <person name="Chen H."/>
            <person name="Gao J."/>
            <person name="Mao Z."/>
            <person name="Pires J.C."/>
            <person name="Luo M."/>
            <person name="Kudrna D."/>
            <person name="Wing R.A."/>
            <person name="Meyers B.C."/>
            <person name="Yi K."/>
            <person name="Kong H."/>
            <person name="Lavrijsen P."/>
            <person name="Sunseri F."/>
            <person name="Falavigna A."/>
            <person name="Ye Y."/>
            <person name="Leebens-Mack J.H."/>
            <person name="Chen G."/>
        </authorList>
    </citation>
    <scope>NUCLEOTIDE SEQUENCE [LARGE SCALE GENOMIC DNA]</scope>
    <source>
        <strain evidence="2">cv. DH0086</strain>
    </source>
</reference>
<dbReference type="Proteomes" id="UP000243459">
    <property type="component" value="Chromosome 3"/>
</dbReference>
<sequence>MAIRLCSPSFVVPAKRTDRSPTTRVQGQIKRGSTLYSANKVFVIEDQEIVCYRDEKGELICEGYDEGPRFTHQSHGSDHQRGRELHVPDSRRGRIRVEDGNDHYIKGVPEMNKVDMLMN</sequence>
<keyword evidence="2" id="KW-1185">Reference proteome</keyword>
<dbReference type="Gramene" id="ONK75154">
    <property type="protein sequence ID" value="ONK75154"/>
    <property type="gene ID" value="A4U43_C03F13920"/>
</dbReference>
<dbReference type="EMBL" id="CM007383">
    <property type="protein sequence ID" value="ONK75154.1"/>
    <property type="molecule type" value="Genomic_DNA"/>
</dbReference>
<gene>
    <name evidence="1" type="ORF">A4U43_C03F13920</name>
</gene>
<accession>A0A5P1FAS7</accession>